<evidence type="ECO:0000313" key="2">
    <source>
        <dbReference type="Proteomes" id="UP001368654"/>
    </source>
</evidence>
<proteinExistence type="predicted"/>
<dbReference type="Proteomes" id="UP001368654">
    <property type="component" value="Unassembled WGS sequence"/>
</dbReference>
<reference evidence="1 2" key="1">
    <citation type="submission" date="2024-02" db="EMBL/GenBank/DDBJ databases">
        <authorList>
            <person name="Saticioglu I.B."/>
        </authorList>
    </citation>
    <scope>NUCLEOTIDE SEQUENCE [LARGE SCALE GENOMIC DNA]</scope>
    <source>
        <strain evidence="1 2">Mu-86</strain>
    </source>
</reference>
<comment type="caution">
    <text evidence="1">The sequence shown here is derived from an EMBL/GenBank/DDBJ whole genome shotgun (WGS) entry which is preliminary data.</text>
</comment>
<dbReference type="RefSeq" id="WP_337337579.1">
    <property type="nucleotide sequence ID" value="NZ_JBBDGL010000001.1"/>
</dbReference>
<organism evidence="1 2">
    <name type="scientific">Microbacterium marmarense</name>
    <dbReference type="NCBI Taxonomy" id="3122051"/>
    <lineage>
        <taxon>Bacteria</taxon>
        <taxon>Bacillati</taxon>
        <taxon>Actinomycetota</taxon>
        <taxon>Actinomycetes</taxon>
        <taxon>Micrococcales</taxon>
        <taxon>Microbacteriaceae</taxon>
        <taxon>Microbacterium</taxon>
    </lineage>
</organism>
<keyword evidence="2" id="KW-1185">Reference proteome</keyword>
<gene>
    <name evidence="1" type="ORF">WDU96_06110</name>
</gene>
<name>A0ABU8LTR6_9MICO</name>
<sequence length="54" mass="6136">MRRSAGSLAPDEPDRPIRVSIDEEFWDEADDFEEALLRQMIRAGYINRQTPGGG</sequence>
<accession>A0ABU8LTR6</accession>
<evidence type="ECO:0000313" key="1">
    <source>
        <dbReference type="EMBL" id="MEJ1155172.1"/>
    </source>
</evidence>
<dbReference type="EMBL" id="JBBDGL010000001">
    <property type="protein sequence ID" value="MEJ1155172.1"/>
    <property type="molecule type" value="Genomic_DNA"/>
</dbReference>
<protein>
    <submittedName>
        <fullName evidence="1">Uncharacterized protein</fullName>
    </submittedName>
</protein>